<evidence type="ECO:0000313" key="1">
    <source>
        <dbReference type="EMBL" id="PRP73976.1"/>
    </source>
</evidence>
<comment type="caution">
    <text evidence="1">The sequence shown here is derived from an EMBL/GenBank/DDBJ whole genome shotgun (WGS) entry which is preliminary data.</text>
</comment>
<dbReference type="InParanoid" id="A0A2P6MQM1"/>
<dbReference type="EMBL" id="MDYQ01000518">
    <property type="protein sequence ID" value="PRP73976.1"/>
    <property type="molecule type" value="Genomic_DNA"/>
</dbReference>
<keyword evidence="2" id="KW-1185">Reference proteome</keyword>
<evidence type="ECO:0000313" key="2">
    <source>
        <dbReference type="Proteomes" id="UP000241769"/>
    </source>
</evidence>
<reference evidence="1 2" key="1">
    <citation type="journal article" date="2018" name="Genome Biol. Evol.">
        <title>Multiple Roots of Fruiting Body Formation in Amoebozoa.</title>
        <authorList>
            <person name="Hillmann F."/>
            <person name="Forbes G."/>
            <person name="Novohradska S."/>
            <person name="Ferling I."/>
            <person name="Riege K."/>
            <person name="Groth M."/>
            <person name="Westermann M."/>
            <person name="Marz M."/>
            <person name="Spaller T."/>
            <person name="Winckler T."/>
            <person name="Schaap P."/>
            <person name="Glockner G."/>
        </authorList>
    </citation>
    <scope>NUCLEOTIDE SEQUENCE [LARGE SCALE GENOMIC DNA]</scope>
    <source>
        <strain evidence="1 2">Jena</strain>
    </source>
</reference>
<organism evidence="1 2">
    <name type="scientific">Planoprotostelium fungivorum</name>
    <dbReference type="NCBI Taxonomy" id="1890364"/>
    <lineage>
        <taxon>Eukaryota</taxon>
        <taxon>Amoebozoa</taxon>
        <taxon>Evosea</taxon>
        <taxon>Variosea</taxon>
        <taxon>Cavosteliida</taxon>
        <taxon>Cavosteliaceae</taxon>
        <taxon>Planoprotostelium</taxon>
    </lineage>
</organism>
<proteinExistence type="predicted"/>
<gene>
    <name evidence="1" type="ORF">PROFUN_16540</name>
</gene>
<dbReference type="Proteomes" id="UP000241769">
    <property type="component" value="Unassembled WGS sequence"/>
</dbReference>
<protein>
    <submittedName>
        <fullName evidence="1">Uncharacterized protein</fullName>
    </submittedName>
</protein>
<name>A0A2P6MQM1_9EUKA</name>
<dbReference type="AlphaFoldDB" id="A0A2P6MQM1"/>
<accession>A0A2P6MQM1</accession>
<sequence>YIRILEAFHGSPIRKPDLSNPTQKDLIEWRIPHYVIQQKNRSAVYTPADCAHLVISEYTRKKKAKPWFCSIATDICLFRSLDRSVRKSMDFHMIETAFKCLSDISAEINEKYDLPKTEWTSLSSTWKRIRPLMLKAKSAEYFPLLEANSQCSRLSCGLYSWPILWSHEEELWGMICDFCYQREPIREKSRCQTALKSAPIAKCIKELDKIFKNTSGTHPLFEPEGNEGGGGLNELSCEAPKVKPWLAGGGPKLNPFVDGEKDVNAVRNNITALKITNQERSRREKEETDVATIRLDVTDENQMQQVHTFICEDIIYQSTVANHWHQQEVFYVNYFAFLSLHSGRIINIGSGSAYFPRSLPRKQSGTERHWA</sequence>
<feature type="non-terminal residue" evidence="1">
    <location>
        <position position="1"/>
    </location>
</feature>